<dbReference type="GO" id="GO:0005524">
    <property type="term" value="F:ATP binding"/>
    <property type="evidence" value="ECO:0007669"/>
    <property type="project" value="UniProtKB-KW"/>
</dbReference>
<dbReference type="EMBL" id="CP036525">
    <property type="protein sequence ID" value="QDT04211.1"/>
    <property type="molecule type" value="Genomic_DNA"/>
</dbReference>
<name>A0A517NAQ3_9BACT</name>
<feature type="region of interest" description="Disordered" evidence="4">
    <location>
        <begin position="309"/>
        <end position="330"/>
    </location>
</feature>
<dbReference type="PROSITE" id="PS51206">
    <property type="entry name" value="SF3_HELICASE_1"/>
    <property type="match status" value="1"/>
</dbReference>
<dbReference type="KEGG" id="rlc:K227x_26010"/>
<dbReference type="InterPro" id="IPR027417">
    <property type="entry name" value="P-loop_NTPase"/>
</dbReference>
<dbReference type="Pfam" id="PF08706">
    <property type="entry name" value="D5_N"/>
    <property type="match status" value="1"/>
</dbReference>
<dbReference type="AlphaFoldDB" id="A0A517NAQ3"/>
<evidence type="ECO:0000313" key="8">
    <source>
        <dbReference type="Proteomes" id="UP000318538"/>
    </source>
</evidence>
<dbReference type="InterPro" id="IPR014015">
    <property type="entry name" value="Helicase_SF3_DNA-vir"/>
</dbReference>
<dbReference type="PANTHER" id="PTHR35372:SF2">
    <property type="entry name" value="SF3 HELICASE DOMAIN-CONTAINING PROTEIN"/>
    <property type="match status" value="1"/>
</dbReference>
<dbReference type="NCBIfam" id="TIGR01613">
    <property type="entry name" value="primase_Cterm"/>
    <property type="match status" value="1"/>
</dbReference>
<dbReference type="CDD" id="cd01029">
    <property type="entry name" value="TOPRIM_primases"/>
    <property type="match status" value="1"/>
</dbReference>
<dbReference type="Gene3D" id="3.40.50.300">
    <property type="entry name" value="P-loop containing nucleotide triphosphate hydrolases"/>
    <property type="match status" value="1"/>
</dbReference>
<keyword evidence="2" id="KW-0378">Hydrolase</keyword>
<dbReference type="InterPro" id="IPR034154">
    <property type="entry name" value="TOPRIM_DnaG/twinkle"/>
</dbReference>
<dbReference type="Proteomes" id="UP000318538">
    <property type="component" value="Chromosome"/>
</dbReference>
<dbReference type="SUPFAM" id="SSF52540">
    <property type="entry name" value="P-loop containing nucleoside triphosphate hydrolases"/>
    <property type="match status" value="1"/>
</dbReference>
<evidence type="ECO:0000256" key="1">
    <source>
        <dbReference type="ARBA" id="ARBA00022741"/>
    </source>
</evidence>
<dbReference type="InterPro" id="IPR051620">
    <property type="entry name" value="ORF904-like_C"/>
</dbReference>
<dbReference type="InterPro" id="IPR014818">
    <property type="entry name" value="Phage/plasmid_primase_P4_C"/>
</dbReference>
<evidence type="ECO:0000256" key="3">
    <source>
        <dbReference type="ARBA" id="ARBA00022840"/>
    </source>
</evidence>
<keyword evidence="3" id="KW-0067">ATP-binding</keyword>
<proteinExistence type="predicted"/>
<dbReference type="GO" id="GO:0016787">
    <property type="term" value="F:hydrolase activity"/>
    <property type="evidence" value="ECO:0007669"/>
    <property type="project" value="UniProtKB-KW"/>
</dbReference>
<evidence type="ECO:0000256" key="4">
    <source>
        <dbReference type="SAM" id="MobiDB-lite"/>
    </source>
</evidence>
<feature type="domain" description="Toprim" evidence="5">
    <location>
        <begin position="195"/>
        <end position="273"/>
    </location>
</feature>
<dbReference type="RefSeq" id="WP_218933954.1">
    <property type="nucleotide sequence ID" value="NZ_CP036525.1"/>
</dbReference>
<dbReference type="PANTHER" id="PTHR35372">
    <property type="entry name" value="ATP BINDING PROTEIN-RELATED"/>
    <property type="match status" value="1"/>
</dbReference>
<evidence type="ECO:0000256" key="2">
    <source>
        <dbReference type="ARBA" id="ARBA00022801"/>
    </source>
</evidence>
<dbReference type="SUPFAM" id="SSF56731">
    <property type="entry name" value="DNA primase core"/>
    <property type="match status" value="1"/>
</dbReference>
<dbReference type="Pfam" id="PF19263">
    <property type="entry name" value="DUF5906"/>
    <property type="match status" value="1"/>
</dbReference>
<evidence type="ECO:0000259" key="6">
    <source>
        <dbReference type="PROSITE" id="PS51206"/>
    </source>
</evidence>
<accession>A0A517NAQ3</accession>
<keyword evidence="1" id="KW-0547">Nucleotide-binding</keyword>
<reference evidence="7 8" key="1">
    <citation type="submission" date="2019-02" db="EMBL/GenBank/DDBJ databases">
        <title>Deep-cultivation of Planctomycetes and their phenomic and genomic characterization uncovers novel biology.</title>
        <authorList>
            <person name="Wiegand S."/>
            <person name="Jogler M."/>
            <person name="Boedeker C."/>
            <person name="Pinto D."/>
            <person name="Vollmers J."/>
            <person name="Rivas-Marin E."/>
            <person name="Kohn T."/>
            <person name="Peeters S.H."/>
            <person name="Heuer A."/>
            <person name="Rast P."/>
            <person name="Oberbeckmann S."/>
            <person name="Bunk B."/>
            <person name="Jeske O."/>
            <person name="Meyerdierks A."/>
            <person name="Storesund J.E."/>
            <person name="Kallscheuer N."/>
            <person name="Luecker S."/>
            <person name="Lage O.M."/>
            <person name="Pohl T."/>
            <person name="Merkel B.J."/>
            <person name="Hornburger P."/>
            <person name="Mueller R.-W."/>
            <person name="Bruemmer F."/>
            <person name="Labrenz M."/>
            <person name="Spormann A.M."/>
            <person name="Op den Camp H."/>
            <person name="Overmann J."/>
            <person name="Amann R."/>
            <person name="Jetten M.S.M."/>
            <person name="Mascher T."/>
            <person name="Medema M.H."/>
            <person name="Devos D.P."/>
            <person name="Kaster A.-K."/>
            <person name="Ovreas L."/>
            <person name="Rohde M."/>
            <person name="Galperin M.Y."/>
            <person name="Jogler C."/>
        </authorList>
    </citation>
    <scope>NUCLEOTIDE SEQUENCE [LARGE SCALE GENOMIC DNA]</scope>
    <source>
        <strain evidence="7 8">K22_7</strain>
    </source>
</reference>
<evidence type="ECO:0008006" key="9">
    <source>
        <dbReference type="Google" id="ProtNLM"/>
    </source>
</evidence>
<evidence type="ECO:0000313" key="7">
    <source>
        <dbReference type="EMBL" id="QDT04211.1"/>
    </source>
</evidence>
<dbReference type="InterPro" id="IPR006171">
    <property type="entry name" value="TOPRIM_dom"/>
</dbReference>
<keyword evidence="8" id="KW-1185">Reference proteome</keyword>
<evidence type="ECO:0000259" key="5">
    <source>
        <dbReference type="PROSITE" id="PS50880"/>
    </source>
</evidence>
<dbReference type="InterPro" id="IPR006500">
    <property type="entry name" value="Helicase_put_C_phage/plasmid"/>
</dbReference>
<sequence length="795" mass="87268">MSSLIERANRESVGRCGEVIAALTPLPSTVIQKGAEDHPCPVCGGDTVIWPAEGNANDHGRIACRTCTGDQPTGDVVATVAAFAGTSQGDAARRIAEFLDGSAHPLASDRSEATNDIVDRVARAKGIDGDVLRRFGATSAKRGGRDVARIPVCNELGEIHSHFDLIADPGDKGKFKQGAGNSGLFFPGKLPCPGEVWVIVEGVKDAAAVSGLGYNACGLPTSTLNEKYVRLFAGVTVILVPDLDAAGQKGALGAIEQLNGVSASTTKVQLPGPIVGKKGKDVRDVIERDGANVVQRLIDEALANKPAPKAQRTAIDGKGDQATSVEPVGPPFGSIRSTGDSWLRDSTNRNENYLATKFVDACGSEFRYVRGWHKYLVWDGKRFVVDVGDTLTLGACRRFVRNLWKSFTAIASDLTVSREQCSTVRQFCKSSNRANGIKAILELAKADDRVQISHDHLNQDPMVLNLLNGTYDLRTAKLRPHQQQDLLTQVADVEFVEDAECPRWREAMMLIFREDEGLIRYVQQILGYSLAGNPGEHILPIAYGRGCNGKSFVWNAVLKIAGDYGFVANESLLLGDKPGHPTEKASLYQKRIVAISEPERGSRMRESRVKELTGDSVITARRMHEDFWTFPRTHTFWLSTNHLPQVTGTDEAIWRRIKVIPFEVDLREHVNLVPDYHRVIVNEEGPGIFNWLMAGYRDYVRHGFVEPECVVKIGSSYRGGQDPLGSFLKERCRIDETATVSSAEIFDAYKRWGGELSKTAFGRELTDRFEKLSPRSGPYRDKVAYRGISMARSDE</sequence>
<dbReference type="SMART" id="SM00885">
    <property type="entry name" value="D5_N"/>
    <property type="match status" value="1"/>
</dbReference>
<dbReference type="PROSITE" id="PS50880">
    <property type="entry name" value="TOPRIM"/>
    <property type="match status" value="1"/>
</dbReference>
<organism evidence="7 8">
    <name type="scientific">Rubripirellula lacrimiformis</name>
    <dbReference type="NCBI Taxonomy" id="1930273"/>
    <lineage>
        <taxon>Bacteria</taxon>
        <taxon>Pseudomonadati</taxon>
        <taxon>Planctomycetota</taxon>
        <taxon>Planctomycetia</taxon>
        <taxon>Pirellulales</taxon>
        <taxon>Pirellulaceae</taxon>
        <taxon>Rubripirellula</taxon>
    </lineage>
</organism>
<dbReference type="InterPro" id="IPR045455">
    <property type="entry name" value="NrS-1_pol-like_helicase"/>
</dbReference>
<protein>
    <recommendedName>
        <fullName evidence="9">SF3 helicase domain-containing protein</fullName>
    </recommendedName>
</protein>
<gene>
    <name evidence="7" type="ORF">K227x_26010</name>
</gene>
<feature type="domain" description="SF3 helicase" evidence="6">
    <location>
        <begin position="517"/>
        <end position="675"/>
    </location>
</feature>
<dbReference type="Gene3D" id="3.40.1360.10">
    <property type="match status" value="1"/>
</dbReference>